<name>A0A223P0C4_9SPHI</name>
<protein>
    <recommendedName>
        <fullName evidence="3">YwbE family protein</fullName>
    </recommendedName>
</protein>
<dbReference type="RefSeq" id="WP_094571756.1">
    <property type="nucleotide sequence ID" value="NZ_CP022743.1"/>
</dbReference>
<reference evidence="1 2" key="1">
    <citation type="submission" date="2017-08" db="EMBL/GenBank/DDBJ databases">
        <title>Complete genome sequence of Mucilaginibacter sp. strain BJC16-A31.</title>
        <authorList>
            <consortium name="Henan University of Science and Technology"/>
            <person name="You X."/>
        </authorList>
    </citation>
    <scope>NUCLEOTIDE SEQUENCE [LARGE SCALE GENOMIC DNA]</scope>
    <source>
        <strain evidence="1 2">BJC16-A31</strain>
    </source>
</reference>
<dbReference type="Proteomes" id="UP000215002">
    <property type="component" value="Chromosome"/>
</dbReference>
<gene>
    <name evidence="1" type="ORF">MuYL_3714</name>
</gene>
<evidence type="ECO:0000313" key="2">
    <source>
        <dbReference type="Proteomes" id="UP000215002"/>
    </source>
</evidence>
<keyword evidence="2" id="KW-1185">Reference proteome</keyword>
<dbReference type="OrthoDB" id="9804519at2"/>
<dbReference type="InterPro" id="IPR019240">
    <property type="entry name" value="DUF2196"/>
</dbReference>
<dbReference type="PANTHER" id="PTHR40069:SF1">
    <property type="entry name" value="YWBE PROTEIN"/>
    <property type="match status" value="1"/>
</dbReference>
<dbReference type="NCBIfam" id="TIGR03833">
    <property type="entry name" value="YwbE family protein"/>
    <property type="match status" value="1"/>
</dbReference>
<dbReference type="AlphaFoldDB" id="A0A223P0C4"/>
<evidence type="ECO:0008006" key="3">
    <source>
        <dbReference type="Google" id="ProtNLM"/>
    </source>
</evidence>
<sequence>MNGQNRNDIYPGLEVEIILKKDQRSGKRTRGFVKDLLTSSAFHSRGIKVRLEDGQVGRVIEIVED</sequence>
<evidence type="ECO:0000313" key="1">
    <source>
        <dbReference type="EMBL" id="ASU35599.1"/>
    </source>
</evidence>
<organism evidence="1 2">
    <name type="scientific">Mucilaginibacter xinganensis</name>
    <dbReference type="NCBI Taxonomy" id="1234841"/>
    <lineage>
        <taxon>Bacteria</taxon>
        <taxon>Pseudomonadati</taxon>
        <taxon>Bacteroidota</taxon>
        <taxon>Sphingobacteriia</taxon>
        <taxon>Sphingobacteriales</taxon>
        <taxon>Sphingobacteriaceae</taxon>
        <taxon>Mucilaginibacter</taxon>
    </lineage>
</organism>
<dbReference type="KEGG" id="muc:MuYL_3714"/>
<dbReference type="PANTHER" id="PTHR40069">
    <property type="entry name" value="YWBE PROTEIN"/>
    <property type="match status" value="1"/>
</dbReference>
<dbReference type="Pfam" id="PF09962">
    <property type="entry name" value="DUF2196"/>
    <property type="match status" value="1"/>
</dbReference>
<accession>A0A223P0C4</accession>
<proteinExistence type="predicted"/>
<dbReference type="EMBL" id="CP022743">
    <property type="protein sequence ID" value="ASU35599.1"/>
    <property type="molecule type" value="Genomic_DNA"/>
</dbReference>